<feature type="transmembrane region" description="Helical" evidence="1">
    <location>
        <begin position="179"/>
        <end position="202"/>
    </location>
</feature>
<evidence type="ECO:0000313" key="3">
    <source>
        <dbReference type="EMBL" id="SNV05320.1"/>
    </source>
</evidence>
<evidence type="ECO:0000313" key="5">
    <source>
        <dbReference type="Proteomes" id="UP000215539"/>
    </source>
</evidence>
<feature type="transmembrane region" description="Helical" evidence="1">
    <location>
        <begin position="209"/>
        <end position="227"/>
    </location>
</feature>
<dbReference type="AlphaFoldDB" id="A0AAX2GVS7"/>
<keyword evidence="1" id="KW-0472">Membrane</keyword>
<reference evidence="3 5" key="2">
    <citation type="submission" date="2017-06" db="EMBL/GenBank/DDBJ databases">
        <authorList>
            <consortium name="Pathogen Informatics"/>
        </authorList>
    </citation>
    <scope>NUCLEOTIDE SEQUENCE [LARGE SCALE GENOMIC DNA]</scope>
    <source>
        <strain evidence="3 5">NCTC12947</strain>
    </source>
</reference>
<feature type="transmembrane region" description="Helical" evidence="1">
    <location>
        <begin position="46"/>
        <end position="67"/>
    </location>
</feature>
<feature type="transmembrane region" description="Helical" evidence="1">
    <location>
        <begin position="239"/>
        <end position="259"/>
    </location>
</feature>
<proteinExistence type="predicted"/>
<dbReference type="KEGG" id="chg:AXF12_05725"/>
<keyword evidence="4" id="KW-1185">Reference proteome</keyword>
<evidence type="ECO:0000256" key="1">
    <source>
        <dbReference type="SAM" id="Phobius"/>
    </source>
</evidence>
<gene>
    <name evidence="2" type="ORF">AXF12_05725</name>
    <name evidence="3" type="ORF">SAMEA44541418_00575</name>
</gene>
<keyword evidence="1" id="KW-0812">Transmembrane</keyword>
<feature type="transmembrane region" description="Helical" evidence="1">
    <location>
        <begin position="7"/>
        <end position="26"/>
    </location>
</feature>
<dbReference type="EMBL" id="CP014227">
    <property type="protein sequence ID" value="AMD85059.1"/>
    <property type="molecule type" value="Genomic_DNA"/>
</dbReference>
<evidence type="ECO:0000313" key="2">
    <source>
        <dbReference type="EMBL" id="AMD85059.1"/>
    </source>
</evidence>
<evidence type="ECO:0000313" key="4">
    <source>
        <dbReference type="Proteomes" id="UP000065822"/>
    </source>
</evidence>
<feature type="transmembrane region" description="Helical" evidence="1">
    <location>
        <begin position="88"/>
        <end position="117"/>
    </location>
</feature>
<accession>A0AAX2GVS7</accession>
<sequence>MKDKEKTVLICGLTFVVCFAVVPYVFGWIESTLPGWFDRADWEAYYLLFFHLLTLPPLIAGALWLGGQQRLCYTLGLEGNLREGLKPFGVLLLTMIIILLIAICIQPMFILLPVALYECAEPIIVSLVTVLIRCVLFTGFTFAQLYRRAGWGYAPAVLFVSGLYLLARCWRLPFQHFEWEWLSSIFVNFRLIIVFDIAWAAWFYTQWRFNIWALFAVQWVMHIPESMSPSPIDTSDELLMLFLYKLFIAVVVSIYTVIYRRRKGYTITRGGVMDNKNTTI</sequence>
<keyword evidence="1" id="KW-1133">Transmembrane helix</keyword>
<dbReference type="RefSeq" id="WP_066429108.1">
    <property type="nucleotide sequence ID" value="NZ_CP014227.1"/>
</dbReference>
<reference evidence="2 4" key="1">
    <citation type="submission" date="2016-02" db="EMBL/GenBank/DDBJ databases">
        <authorList>
            <person name="Holder M.E."/>
            <person name="Ajami N.J."/>
            <person name="Petrosino J.F."/>
        </authorList>
    </citation>
    <scope>NUCLEOTIDE SEQUENCE [LARGE SCALE GENOMIC DNA]</scope>
    <source>
        <strain evidence="2 4">CCUG 32990</strain>
    </source>
</reference>
<organism evidence="3 5">
    <name type="scientific">Capnocytophaga haemolytica</name>
    <dbReference type="NCBI Taxonomy" id="45243"/>
    <lineage>
        <taxon>Bacteria</taxon>
        <taxon>Pseudomonadati</taxon>
        <taxon>Bacteroidota</taxon>
        <taxon>Flavobacteriia</taxon>
        <taxon>Flavobacteriales</taxon>
        <taxon>Flavobacteriaceae</taxon>
        <taxon>Capnocytophaga</taxon>
    </lineage>
</organism>
<name>A0AAX2GVS7_9FLAO</name>
<dbReference type="Proteomes" id="UP000215539">
    <property type="component" value="Chromosome 1"/>
</dbReference>
<feature type="transmembrane region" description="Helical" evidence="1">
    <location>
        <begin position="123"/>
        <end position="143"/>
    </location>
</feature>
<feature type="transmembrane region" description="Helical" evidence="1">
    <location>
        <begin position="150"/>
        <end position="167"/>
    </location>
</feature>
<protein>
    <submittedName>
        <fullName evidence="3">Uncharacterized protein</fullName>
    </submittedName>
</protein>
<dbReference type="Proteomes" id="UP000065822">
    <property type="component" value="Chromosome"/>
</dbReference>
<dbReference type="EMBL" id="LT906449">
    <property type="protein sequence ID" value="SNV05320.1"/>
    <property type="molecule type" value="Genomic_DNA"/>
</dbReference>